<evidence type="ECO:0000256" key="2">
    <source>
        <dbReference type="ARBA" id="ARBA00008105"/>
    </source>
</evidence>
<protein>
    <recommendedName>
        <fullName evidence="3">Probable U3 small nucleolar RNA-associated protein 11</fullName>
    </recommendedName>
</protein>
<keyword evidence="4" id="KW-0698">rRNA processing</keyword>
<evidence type="ECO:0000256" key="4">
    <source>
        <dbReference type="ARBA" id="ARBA00022552"/>
    </source>
</evidence>
<evidence type="ECO:0000256" key="3">
    <source>
        <dbReference type="ARBA" id="ARBA00020121"/>
    </source>
</evidence>
<dbReference type="STRING" id="6280.A0A158PQX9"/>
<accession>A0A158PQX9</accession>
<dbReference type="GO" id="GO:0006364">
    <property type="term" value="P:rRNA processing"/>
    <property type="evidence" value="ECO:0007669"/>
    <property type="project" value="UniProtKB-KW"/>
</dbReference>
<evidence type="ECO:0000313" key="7">
    <source>
        <dbReference type="EMBL" id="VDN89934.1"/>
    </source>
</evidence>
<evidence type="ECO:0000313" key="9">
    <source>
        <dbReference type="WBParaSite" id="BPAG_0000878601-mRNA-1"/>
    </source>
</evidence>
<comment type="similarity">
    <text evidence="2">Belongs to the UTP11 family.</text>
</comment>
<dbReference type="PANTHER" id="PTHR12838:SF0">
    <property type="entry name" value="U3 SMALL NUCLEOLAR RNA-ASSOCIATED PROTEIN 11-RELATED"/>
    <property type="match status" value="1"/>
</dbReference>
<keyword evidence="6" id="KW-0472">Membrane</keyword>
<evidence type="ECO:0000256" key="5">
    <source>
        <dbReference type="ARBA" id="ARBA00023242"/>
    </source>
</evidence>
<keyword evidence="8" id="KW-1185">Reference proteome</keyword>
<reference evidence="9" key="1">
    <citation type="submission" date="2016-04" db="UniProtKB">
        <authorList>
            <consortium name="WormBaseParasite"/>
        </authorList>
    </citation>
    <scope>IDENTIFICATION</scope>
</reference>
<keyword evidence="5" id="KW-0539">Nucleus</keyword>
<dbReference type="Pfam" id="PF03998">
    <property type="entry name" value="Utp11"/>
    <property type="match status" value="1"/>
</dbReference>
<gene>
    <name evidence="7" type="ORF">BPAG_LOCUS8748</name>
</gene>
<keyword evidence="6" id="KW-0812">Transmembrane</keyword>
<dbReference type="EMBL" id="UZAD01013140">
    <property type="protein sequence ID" value="VDN89934.1"/>
    <property type="molecule type" value="Genomic_DNA"/>
</dbReference>
<dbReference type="Proteomes" id="UP000278627">
    <property type="component" value="Unassembled WGS sequence"/>
</dbReference>
<evidence type="ECO:0000256" key="1">
    <source>
        <dbReference type="ARBA" id="ARBA00004604"/>
    </source>
</evidence>
<feature type="transmembrane region" description="Helical" evidence="6">
    <location>
        <begin position="82"/>
        <end position="105"/>
    </location>
</feature>
<comment type="subcellular location">
    <subcellularLocation>
        <location evidence="1">Nucleus</location>
        <location evidence="1">Nucleolus</location>
    </subcellularLocation>
</comment>
<dbReference type="AlphaFoldDB" id="A0A158PQX9"/>
<dbReference type="GO" id="GO:0032040">
    <property type="term" value="C:small-subunit processome"/>
    <property type="evidence" value="ECO:0007669"/>
    <property type="project" value="InterPro"/>
</dbReference>
<evidence type="ECO:0000313" key="8">
    <source>
        <dbReference type="Proteomes" id="UP000278627"/>
    </source>
</evidence>
<reference evidence="7 8" key="2">
    <citation type="submission" date="2018-11" db="EMBL/GenBank/DDBJ databases">
        <authorList>
            <consortium name="Pathogen Informatics"/>
        </authorList>
    </citation>
    <scope>NUCLEOTIDE SEQUENCE [LARGE SCALE GENOMIC DNA]</scope>
</reference>
<sequence>MYKHTNITERSHITSRQNASLQFIIRLRDEEGIILCRGDSGEGFIPEGFGKELYFVGGIQEIMFRKDSGRNYILSEGFRRGLYSIGGMCLICNLVICICIAGFTIMSSLKRSSKAGQRIHRERPQPESRAQFGLLEKKKDYVQRARDYNYKKAKLQRLRQKALNRNPDEFHFHMIRSHIGDDGVHHENTPEPDEDTLVQKKLKNLEDLKYVKHRLNIENQKIEKLKATLHFADTTVAKNTHTIFVDTAKEAKNFDPVKYFNTPKEVLDRRYNRPRISTLQSNAITNAKSKSDVKQADHERRKMYSELLKRLQRAKELKVVVEKLEVKRNLVESRGKELRPKKVAKGQLMKPSVYKWIYERKK</sequence>
<dbReference type="WBParaSite" id="BPAG_0000878601-mRNA-1">
    <property type="protein sequence ID" value="BPAG_0000878601-mRNA-1"/>
    <property type="gene ID" value="BPAG_0000878601"/>
</dbReference>
<dbReference type="InterPro" id="IPR007144">
    <property type="entry name" value="SSU_processome_Utp11"/>
</dbReference>
<proteinExistence type="inferred from homology"/>
<organism evidence="9">
    <name type="scientific">Brugia pahangi</name>
    <name type="common">Filarial nematode worm</name>
    <dbReference type="NCBI Taxonomy" id="6280"/>
    <lineage>
        <taxon>Eukaryota</taxon>
        <taxon>Metazoa</taxon>
        <taxon>Ecdysozoa</taxon>
        <taxon>Nematoda</taxon>
        <taxon>Chromadorea</taxon>
        <taxon>Rhabditida</taxon>
        <taxon>Spirurina</taxon>
        <taxon>Spiruromorpha</taxon>
        <taxon>Filarioidea</taxon>
        <taxon>Onchocercidae</taxon>
        <taxon>Brugia</taxon>
    </lineage>
</organism>
<name>A0A158PQX9_BRUPA</name>
<keyword evidence="6" id="KW-1133">Transmembrane helix</keyword>
<dbReference type="PANTHER" id="PTHR12838">
    <property type="entry name" value="U3 SMALL NUCLEOLAR RNA-ASSOCIATED PROTEIN 11"/>
    <property type="match status" value="1"/>
</dbReference>
<evidence type="ECO:0000256" key="6">
    <source>
        <dbReference type="SAM" id="Phobius"/>
    </source>
</evidence>